<dbReference type="NCBIfam" id="TIGR01167">
    <property type="entry name" value="LPXTG_anchor"/>
    <property type="match status" value="1"/>
</dbReference>
<dbReference type="InterPro" id="IPR048052">
    <property type="entry name" value="FM1-like"/>
</dbReference>
<dbReference type="EMBL" id="JBHTOA010000025">
    <property type="protein sequence ID" value="MFD1398948.1"/>
    <property type="molecule type" value="Genomic_DNA"/>
</dbReference>
<keyword evidence="2" id="KW-1133">Transmembrane helix</keyword>
<dbReference type="Proteomes" id="UP001597199">
    <property type="component" value="Unassembled WGS sequence"/>
</dbReference>
<dbReference type="NCBIfam" id="NF033902">
    <property type="entry name" value="iso_D2_wall_anc"/>
    <property type="match status" value="1"/>
</dbReference>
<organism evidence="5 6">
    <name type="scientific">Lacticaseibacillus suilingensis</name>
    <dbReference type="NCBI Taxonomy" id="2799577"/>
    <lineage>
        <taxon>Bacteria</taxon>
        <taxon>Bacillati</taxon>
        <taxon>Bacillota</taxon>
        <taxon>Bacilli</taxon>
        <taxon>Lactobacillales</taxon>
        <taxon>Lactobacillaceae</taxon>
        <taxon>Lacticaseibacillus</taxon>
    </lineage>
</organism>
<dbReference type="Gene3D" id="2.60.40.10">
    <property type="entry name" value="Immunoglobulins"/>
    <property type="match status" value="2"/>
</dbReference>
<dbReference type="InterPro" id="IPR013783">
    <property type="entry name" value="Ig-like_fold"/>
</dbReference>
<keyword evidence="2" id="KW-0812">Transmembrane</keyword>
<evidence type="ECO:0000313" key="6">
    <source>
        <dbReference type="Proteomes" id="UP001597199"/>
    </source>
</evidence>
<gene>
    <name evidence="5" type="ORF">ACFQ41_06465</name>
</gene>
<proteinExistence type="predicted"/>
<dbReference type="RefSeq" id="WP_204118453.1">
    <property type="nucleotide sequence ID" value="NZ_BOLV01000005.1"/>
</dbReference>
<feature type="transmembrane region" description="Helical" evidence="2">
    <location>
        <begin position="512"/>
        <end position="531"/>
    </location>
</feature>
<protein>
    <submittedName>
        <fullName evidence="5">SpaH/EbpB family LPXTG-anchored major pilin</fullName>
    </submittedName>
</protein>
<feature type="domain" description="Gram-positive pilin subunit D1 N-terminal" evidence="3">
    <location>
        <begin position="53"/>
        <end position="188"/>
    </location>
</feature>
<feature type="region of interest" description="Disordered" evidence="1">
    <location>
        <begin position="348"/>
        <end position="389"/>
    </location>
</feature>
<dbReference type="Pfam" id="PF16555">
    <property type="entry name" value="GramPos_pilinD1"/>
    <property type="match status" value="1"/>
</dbReference>
<evidence type="ECO:0000259" key="4">
    <source>
        <dbReference type="Pfam" id="PF17802"/>
    </source>
</evidence>
<keyword evidence="6" id="KW-1185">Reference proteome</keyword>
<evidence type="ECO:0000256" key="1">
    <source>
        <dbReference type="SAM" id="MobiDB-lite"/>
    </source>
</evidence>
<evidence type="ECO:0000313" key="5">
    <source>
        <dbReference type="EMBL" id="MFD1398948.1"/>
    </source>
</evidence>
<dbReference type="InterPro" id="IPR041033">
    <property type="entry name" value="SpaA_PFL_dom_1"/>
</dbReference>
<evidence type="ECO:0000256" key="2">
    <source>
        <dbReference type="SAM" id="Phobius"/>
    </source>
</evidence>
<keyword evidence="2" id="KW-0472">Membrane</keyword>
<feature type="compositionally biased region" description="Low complexity" evidence="1">
    <location>
        <begin position="362"/>
        <end position="387"/>
    </location>
</feature>
<sequence length="542" mass="56930">MKKVDYKTRLFHTLAVSGLVLGSLGAMTVPLMTNTNIIRTHAAATPVPDDTSERSITVHKYDGGASTTPATGTDADEANLGSRNPLANVSFTVQKVTPTNGAKNMDPTDATTYTTVGDPQTITTDTNGAATANLGTGNANDGYYLITEQQSPSLTDKSAPFFVRVPLTQTGTSGADATLVYDVNVYPKGETETVDLSPVKTFTDSSQLESLKVGADVSWNLTVATPKDIYTPAAGSVGEVYANSLVISDPIDTNSLDFKAVDSVKLVGGPNDGTALTETTDYTVDSTKTKTNGDTTYTVVQISLTQAGMKKAAGSTNIVAQITTTTKANGGDAKIVNTFDTYYVPATNVPGHQTTVPTDNLTPGSTTDPSDPSVPTDPDTDDSTNPTIKFGNIDVLKTDDTSDAKPLANASFRLAASEADAKAGTWITDNNDQVITVTTDSDGRAQFNGLAVDPTTGTKDYYLVETDAPAGYDIDGTIYQVTATQDSTIDKTIQDADNMLPNLPMTGSDARLLLLVTATVLIVGSGSALYIKRRRRQAKEEA</sequence>
<dbReference type="Gene3D" id="2.60.40.740">
    <property type="match status" value="1"/>
</dbReference>
<comment type="caution">
    <text evidence="5">The sequence shown here is derived from an EMBL/GenBank/DDBJ whole genome shotgun (WGS) entry which is preliminary data.</text>
</comment>
<evidence type="ECO:0000259" key="3">
    <source>
        <dbReference type="Pfam" id="PF16555"/>
    </source>
</evidence>
<accession>A0ABW4BHC9</accession>
<dbReference type="Pfam" id="PF17802">
    <property type="entry name" value="SpaA"/>
    <property type="match status" value="1"/>
</dbReference>
<dbReference type="InterPro" id="IPR032364">
    <property type="entry name" value="GramPos_pilinD1_N"/>
</dbReference>
<feature type="domain" description="SpaA-like prealbumin fold" evidence="4">
    <location>
        <begin position="391"/>
        <end position="495"/>
    </location>
</feature>
<feature type="compositionally biased region" description="Polar residues" evidence="1">
    <location>
        <begin position="350"/>
        <end position="361"/>
    </location>
</feature>
<reference evidence="6" key="1">
    <citation type="journal article" date="2019" name="Int. J. Syst. Evol. Microbiol.">
        <title>The Global Catalogue of Microorganisms (GCM) 10K type strain sequencing project: providing services to taxonomists for standard genome sequencing and annotation.</title>
        <authorList>
            <consortium name="The Broad Institute Genomics Platform"/>
            <consortium name="The Broad Institute Genome Sequencing Center for Infectious Disease"/>
            <person name="Wu L."/>
            <person name="Ma J."/>
        </authorList>
    </citation>
    <scope>NUCLEOTIDE SEQUENCE [LARGE SCALE GENOMIC DNA]</scope>
    <source>
        <strain evidence="6">CCM 9110</strain>
    </source>
</reference>
<name>A0ABW4BHC9_9LACO</name>